<evidence type="ECO:0000313" key="2">
    <source>
        <dbReference type="Proteomes" id="UP000008556"/>
    </source>
</evidence>
<dbReference type="KEGG" id="spq:SPAB_04459"/>
<evidence type="ECO:0000313" key="1">
    <source>
        <dbReference type="EMBL" id="ABX69774.1"/>
    </source>
</evidence>
<protein>
    <submittedName>
        <fullName evidence="1">Uncharacterized protein</fullName>
    </submittedName>
</protein>
<proteinExistence type="predicted"/>
<accession>A0A6C6Z837</accession>
<dbReference type="Proteomes" id="UP000008556">
    <property type="component" value="Chromosome"/>
</dbReference>
<reference evidence="1 2" key="1">
    <citation type="submission" date="2007-11" db="EMBL/GenBank/DDBJ databases">
        <authorList>
            <consortium name="The Salmonella enterica serovar Paratyphi B Genome Sequencing Project"/>
            <person name="McClelland M."/>
            <person name="Sanderson E.K."/>
            <person name="Porwollik S."/>
            <person name="Spieth J."/>
            <person name="Clifton W.S."/>
            <person name="Fulton R."/>
            <person name="Cordes M."/>
            <person name="Wollam A."/>
            <person name="Shah N."/>
            <person name="Pepin K."/>
            <person name="Bhonagiri V."/>
            <person name="Nash W."/>
            <person name="Johnson M."/>
            <person name="Thiruvilangam P."/>
            <person name="Wilson R."/>
        </authorList>
    </citation>
    <scope>NUCLEOTIDE SEQUENCE [LARGE SCALE GENOMIC DNA]</scope>
    <source>
        <strain evidence="2">ATCC BAA-1250 / SPB7</strain>
    </source>
</reference>
<organism evidence="1 2">
    <name type="scientific">Salmonella paratyphi B (strain ATCC BAA-1250 / SPB7)</name>
    <dbReference type="NCBI Taxonomy" id="1016998"/>
    <lineage>
        <taxon>Bacteria</taxon>
        <taxon>Pseudomonadati</taxon>
        <taxon>Pseudomonadota</taxon>
        <taxon>Gammaproteobacteria</taxon>
        <taxon>Enterobacterales</taxon>
        <taxon>Enterobacteriaceae</taxon>
        <taxon>Salmonella</taxon>
    </lineage>
</organism>
<dbReference type="EMBL" id="CP000886">
    <property type="protein sequence ID" value="ABX69774.1"/>
    <property type="molecule type" value="Genomic_DNA"/>
</dbReference>
<sequence length="36" mass="4228">MLQQARRCSCIHIPSPFNAIPKRMSAYIKTRRKDLP</sequence>
<dbReference type="AlphaFoldDB" id="A0A6C6Z837"/>
<name>A0A6C6Z837_SALPB</name>
<gene>
    <name evidence="1" type="ordered locus">SPAB_04459</name>
</gene>